<dbReference type="SUPFAM" id="SSF55920">
    <property type="entry name" value="Creatinase/aminopeptidase"/>
    <property type="match status" value="1"/>
</dbReference>
<dbReference type="SMR" id="A2DYZ1"/>
<dbReference type="GO" id="GO:0070006">
    <property type="term" value="F:metalloaminopeptidase activity"/>
    <property type="evidence" value="ECO:0007669"/>
    <property type="project" value="InterPro"/>
</dbReference>
<dbReference type="KEGG" id="tva:4772390"/>
<dbReference type="PANTHER" id="PTHR43226">
    <property type="entry name" value="XAA-PRO AMINOPEPTIDASE 3"/>
    <property type="match status" value="1"/>
</dbReference>
<name>A2DYZ1_TRIV3</name>
<dbReference type="GO" id="GO:0030145">
    <property type="term" value="F:manganese ion binding"/>
    <property type="evidence" value="ECO:0007669"/>
    <property type="project" value="InterPro"/>
</dbReference>
<keyword evidence="6" id="KW-0645">Protease</keyword>
<dbReference type="InterPro" id="IPR052433">
    <property type="entry name" value="X-Pro_dipept-like"/>
</dbReference>
<dbReference type="Proteomes" id="UP000001542">
    <property type="component" value="Unassembled WGS sequence"/>
</dbReference>
<dbReference type="GO" id="GO:0008233">
    <property type="term" value="F:peptidase activity"/>
    <property type="evidence" value="ECO:0000318"/>
    <property type="project" value="GO_Central"/>
</dbReference>
<evidence type="ECO:0000256" key="3">
    <source>
        <dbReference type="ARBA" id="ARBA00022801"/>
    </source>
</evidence>
<dbReference type="AlphaFoldDB" id="A2DYZ1"/>
<dbReference type="VEuPathDB" id="TrichDB:TVAGG3_0869150"/>
<keyword evidence="3" id="KW-0378">Hydrolase</keyword>
<dbReference type="InParanoid" id="A2DYZ1"/>
<dbReference type="STRING" id="5722.A2DYZ1"/>
<dbReference type="InterPro" id="IPR000994">
    <property type="entry name" value="Pept_M24"/>
</dbReference>
<dbReference type="VEuPathDB" id="TrichDB:TVAG_255940"/>
<dbReference type="InterPro" id="IPR029149">
    <property type="entry name" value="Creatin/AminoP/Spt16_N"/>
</dbReference>
<dbReference type="OrthoDB" id="4215474at2759"/>
<keyword evidence="2" id="KW-0479">Metal-binding</keyword>
<dbReference type="Pfam" id="PF05195">
    <property type="entry name" value="AMP_N"/>
    <property type="match status" value="1"/>
</dbReference>
<evidence type="ECO:0000313" key="7">
    <source>
        <dbReference type="Proteomes" id="UP000001542"/>
    </source>
</evidence>
<dbReference type="InterPro" id="IPR007865">
    <property type="entry name" value="Aminopep_P_N"/>
</dbReference>
<evidence type="ECO:0000256" key="2">
    <source>
        <dbReference type="ARBA" id="ARBA00022723"/>
    </source>
</evidence>
<evidence type="ECO:0000256" key="1">
    <source>
        <dbReference type="ARBA" id="ARBA00001936"/>
    </source>
</evidence>
<dbReference type="Gene3D" id="3.90.230.10">
    <property type="entry name" value="Creatinase/methionine aminopeptidase superfamily"/>
    <property type="match status" value="1"/>
</dbReference>
<proteinExistence type="predicted"/>
<accession>A2DYZ1</accession>
<dbReference type="RefSeq" id="XP_001326625.1">
    <property type="nucleotide sequence ID" value="XM_001326590.1"/>
</dbReference>
<gene>
    <name evidence="6" type="ORF">TVAG_255940</name>
</gene>
<dbReference type="PANTHER" id="PTHR43226:SF1">
    <property type="entry name" value="XAA-PRO DIPEPTIDASE"/>
    <property type="match status" value="1"/>
</dbReference>
<evidence type="ECO:0000256" key="4">
    <source>
        <dbReference type="ARBA" id="ARBA00023211"/>
    </source>
</evidence>
<dbReference type="GO" id="GO:0006508">
    <property type="term" value="P:proteolysis"/>
    <property type="evidence" value="ECO:0000318"/>
    <property type="project" value="GO_Central"/>
</dbReference>
<dbReference type="Pfam" id="PF00557">
    <property type="entry name" value="Peptidase_M24"/>
    <property type="match status" value="1"/>
</dbReference>
<comment type="cofactor">
    <cofactor evidence="1">
        <name>Mn(2+)</name>
        <dbReference type="ChEBI" id="CHEBI:29035"/>
    </cofactor>
</comment>
<feature type="domain" description="Aminopeptidase P N-terminal" evidence="5">
    <location>
        <begin position="1"/>
        <end position="137"/>
    </location>
</feature>
<evidence type="ECO:0000259" key="5">
    <source>
        <dbReference type="SMART" id="SM01011"/>
    </source>
</evidence>
<dbReference type="SMART" id="SM01011">
    <property type="entry name" value="AMP_N"/>
    <property type="match status" value="1"/>
</dbReference>
<sequence>MEGQHFAAHRAKLIQVLNEHKLSRSIVFLRSGKEEMEPFSNGEKSFYQEALFYWLTGWNEPNSGLIINVIQNKSILLIPDYDDSYEVWTGDIPTEEEVIAMTGVDEVASMEAAGIIMEEIIANDQPIRRLLGYQEFQSLNYDDTTTLITAAGLARKVKFEWEIDCLRAAAIMTSDSICAVMKMTRSDMSERVLEATFLYEGIKLGADGLCFPTIAASGQNASYLHYVRNSSSVNPGSLVLMDCGLFYKHYSGDVSRTFPANGRFTDVQKAVYNLLLNLQINLINMVHPDVTIDDLDSAMRYGVHQILVSLGIVSGNSKPKFPVINVFIPHSVSHHIGCNNHDPVIHNPPSKIKLPRNDQVLGPGMVISIEPGIYFNRINIPRAKEDGIPFNYDTALSFCDVIGGIRIEDDVLVTQKGHEVLSNAPKTVDEIEAIMNPDN</sequence>
<keyword evidence="4" id="KW-0464">Manganese</keyword>
<dbReference type="InterPro" id="IPR036005">
    <property type="entry name" value="Creatinase/aminopeptidase-like"/>
</dbReference>
<dbReference type="Gene3D" id="3.40.350.10">
    <property type="entry name" value="Creatinase/prolidase N-terminal domain"/>
    <property type="match status" value="1"/>
</dbReference>
<dbReference type="eggNOG" id="KOG2414">
    <property type="taxonomic scope" value="Eukaryota"/>
</dbReference>
<reference evidence="6" key="2">
    <citation type="journal article" date="2007" name="Science">
        <title>Draft genome sequence of the sexually transmitted pathogen Trichomonas vaginalis.</title>
        <authorList>
            <person name="Carlton J.M."/>
            <person name="Hirt R.P."/>
            <person name="Silva J.C."/>
            <person name="Delcher A.L."/>
            <person name="Schatz M."/>
            <person name="Zhao Q."/>
            <person name="Wortman J.R."/>
            <person name="Bidwell S.L."/>
            <person name="Alsmark U.C.M."/>
            <person name="Besteiro S."/>
            <person name="Sicheritz-Ponten T."/>
            <person name="Noel C.J."/>
            <person name="Dacks J.B."/>
            <person name="Foster P.G."/>
            <person name="Simillion C."/>
            <person name="Van de Peer Y."/>
            <person name="Miranda-Saavedra D."/>
            <person name="Barton G.J."/>
            <person name="Westrop G.D."/>
            <person name="Mueller S."/>
            <person name="Dessi D."/>
            <person name="Fiori P.L."/>
            <person name="Ren Q."/>
            <person name="Paulsen I."/>
            <person name="Zhang H."/>
            <person name="Bastida-Corcuera F.D."/>
            <person name="Simoes-Barbosa A."/>
            <person name="Brown M.T."/>
            <person name="Hayes R.D."/>
            <person name="Mukherjee M."/>
            <person name="Okumura C.Y."/>
            <person name="Schneider R."/>
            <person name="Smith A.J."/>
            <person name="Vanacova S."/>
            <person name="Villalvazo M."/>
            <person name="Haas B.J."/>
            <person name="Pertea M."/>
            <person name="Feldblyum T.V."/>
            <person name="Utterback T.R."/>
            <person name="Shu C.L."/>
            <person name="Osoegawa K."/>
            <person name="de Jong P.J."/>
            <person name="Hrdy I."/>
            <person name="Horvathova L."/>
            <person name="Zubacova Z."/>
            <person name="Dolezal P."/>
            <person name="Malik S.B."/>
            <person name="Logsdon J.M. Jr."/>
            <person name="Henze K."/>
            <person name="Gupta A."/>
            <person name="Wang C.C."/>
            <person name="Dunne R.L."/>
            <person name="Upcroft J.A."/>
            <person name="Upcroft P."/>
            <person name="White O."/>
            <person name="Salzberg S.L."/>
            <person name="Tang P."/>
            <person name="Chiu C.-H."/>
            <person name="Lee Y.-S."/>
            <person name="Embley T.M."/>
            <person name="Coombs G.H."/>
            <person name="Mottram J.C."/>
            <person name="Tachezy J."/>
            <person name="Fraser-Liggett C.M."/>
            <person name="Johnson P.J."/>
        </authorList>
    </citation>
    <scope>NUCLEOTIDE SEQUENCE [LARGE SCALE GENOMIC DNA]</scope>
    <source>
        <strain evidence="6">G3</strain>
    </source>
</reference>
<organism evidence="6 7">
    <name type="scientific">Trichomonas vaginalis (strain ATCC PRA-98 / G3)</name>
    <dbReference type="NCBI Taxonomy" id="412133"/>
    <lineage>
        <taxon>Eukaryota</taxon>
        <taxon>Metamonada</taxon>
        <taxon>Parabasalia</taxon>
        <taxon>Trichomonadida</taxon>
        <taxon>Trichomonadidae</taxon>
        <taxon>Trichomonas</taxon>
    </lineage>
</organism>
<reference evidence="6" key="1">
    <citation type="submission" date="2006-10" db="EMBL/GenBank/DDBJ databases">
        <authorList>
            <person name="Amadeo P."/>
            <person name="Zhao Q."/>
            <person name="Wortman J."/>
            <person name="Fraser-Liggett C."/>
            <person name="Carlton J."/>
        </authorList>
    </citation>
    <scope>NUCLEOTIDE SEQUENCE</scope>
    <source>
        <strain evidence="6">G3</strain>
    </source>
</reference>
<keyword evidence="7" id="KW-1185">Reference proteome</keyword>
<keyword evidence="6" id="KW-0031">Aminopeptidase</keyword>
<protein>
    <submittedName>
        <fullName evidence="6">Clan MG, familly M24, aminopeptidase P-like metallopeptidase</fullName>
    </submittedName>
</protein>
<evidence type="ECO:0000313" key="6">
    <source>
        <dbReference type="EMBL" id="EAY14402.1"/>
    </source>
</evidence>
<dbReference type="SUPFAM" id="SSF53092">
    <property type="entry name" value="Creatinase/prolidase N-terminal domain"/>
    <property type="match status" value="1"/>
</dbReference>
<dbReference type="EMBL" id="DS113271">
    <property type="protein sequence ID" value="EAY14402.1"/>
    <property type="molecule type" value="Genomic_DNA"/>
</dbReference>